<protein>
    <recommendedName>
        <fullName evidence="3">BTB domain-containing protein</fullName>
    </recommendedName>
</protein>
<dbReference type="EMBL" id="KZ613944">
    <property type="protein sequence ID" value="PMD41635.1"/>
    <property type="molecule type" value="Genomic_DNA"/>
</dbReference>
<reference evidence="1 2" key="1">
    <citation type="submission" date="2016-04" db="EMBL/GenBank/DDBJ databases">
        <title>A degradative enzymes factory behind the ericoid mycorrhizal symbiosis.</title>
        <authorList>
            <consortium name="DOE Joint Genome Institute"/>
            <person name="Martino E."/>
            <person name="Morin E."/>
            <person name="Grelet G."/>
            <person name="Kuo A."/>
            <person name="Kohler A."/>
            <person name="Daghino S."/>
            <person name="Barry K."/>
            <person name="Choi C."/>
            <person name="Cichocki N."/>
            <person name="Clum A."/>
            <person name="Copeland A."/>
            <person name="Hainaut M."/>
            <person name="Haridas S."/>
            <person name="Labutti K."/>
            <person name="Lindquist E."/>
            <person name="Lipzen A."/>
            <person name="Khouja H.-R."/>
            <person name="Murat C."/>
            <person name="Ohm R."/>
            <person name="Olson A."/>
            <person name="Spatafora J."/>
            <person name="Veneault-Fourrey C."/>
            <person name="Henrissat B."/>
            <person name="Grigoriev I."/>
            <person name="Martin F."/>
            <person name="Perotto S."/>
        </authorList>
    </citation>
    <scope>NUCLEOTIDE SEQUENCE [LARGE SCALE GENOMIC DNA]</scope>
    <source>
        <strain evidence="1 2">F</strain>
    </source>
</reference>
<dbReference type="Proteomes" id="UP000235786">
    <property type="component" value="Unassembled WGS sequence"/>
</dbReference>
<dbReference type="AlphaFoldDB" id="A0A2J6RSY1"/>
<keyword evidence="2" id="KW-1185">Reference proteome</keyword>
<dbReference type="OrthoDB" id="5275938at2759"/>
<accession>A0A2J6RSY1</accession>
<evidence type="ECO:0000313" key="2">
    <source>
        <dbReference type="Proteomes" id="UP000235786"/>
    </source>
</evidence>
<dbReference type="STRING" id="1149755.A0A2J6RSY1"/>
<proteinExistence type="predicted"/>
<evidence type="ECO:0000313" key="1">
    <source>
        <dbReference type="EMBL" id="PMD41635.1"/>
    </source>
</evidence>
<organism evidence="1 2">
    <name type="scientific">Hyaloscypha variabilis (strain UAMH 11265 / GT02V1 / F)</name>
    <name type="common">Meliniomyces variabilis</name>
    <dbReference type="NCBI Taxonomy" id="1149755"/>
    <lineage>
        <taxon>Eukaryota</taxon>
        <taxon>Fungi</taxon>
        <taxon>Dikarya</taxon>
        <taxon>Ascomycota</taxon>
        <taxon>Pezizomycotina</taxon>
        <taxon>Leotiomycetes</taxon>
        <taxon>Helotiales</taxon>
        <taxon>Hyaloscyphaceae</taxon>
        <taxon>Hyaloscypha</taxon>
        <taxon>Hyaloscypha variabilis</taxon>
    </lineage>
</organism>
<evidence type="ECO:0008006" key="3">
    <source>
        <dbReference type="Google" id="ProtNLM"/>
    </source>
</evidence>
<name>A0A2J6RSY1_HYAVF</name>
<gene>
    <name evidence="1" type="ORF">L207DRAFT_582063</name>
</gene>
<sequence>MVLSVEFASNGDLRLHIGGNNRHSPSFPPFDAIVCSRTLSRISAVFEAMLRSEYQMSRDVSKAKKQKNCECGLRDWCVKLEDGSVLSVWILLAITHSQFMAVPDRLPLAELYELLILCDKYLVDLQIIRPWAGTWFQQHASLAGSPGNEILLFVSRELGSMSTFETVVHRIFNDSEVNATGQFVDSSGRPLEDYISFGLDESLGEHNASF</sequence>